<protein>
    <submittedName>
        <fullName evidence="2">DUF4274 domain-containing protein</fullName>
    </submittedName>
</protein>
<dbReference type="KEGG" id="yrh:AABB31_18850"/>
<organism evidence="2 3">
    <name type="scientific">Yoonia rhodophyticola</name>
    <dbReference type="NCBI Taxonomy" id="3137370"/>
    <lineage>
        <taxon>Bacteria</taxon>
        <taxon>Pseudomonadati</taxon>
        <taxon>Pseudomonadota</taxon>
        <taxon>Alphaproteobacteria</taxon>
        <taxon>Rhodobacterales</taxon>
        <taxon>Paracoccaceae</taxon>
        <taxon>Yoonia</taxon>
    </lineage>
</organism>
<dbReference type="AlphaFoldDB" id="A0AAN0NLH5"/>
<dbReference type="RefSeq" id="WP_342076322.1">
    <property type="nucleotide sequence ID" value="NZ_CP151767.2"/>
</dbReference>
<evidence type="ECO:0000313" key="3">
    <source>
        <dbReference type="Proteomes" id="UP001470809"/>
    </source>
</evidence>
<evidence type="ECO:0000259" key="1">
    <source>
        <dbReference type="Pfam" id="PF14096"/>
    </source>
</evidence>
<dbReference type="InterPro" id="IPR025369">
    <property type="entry name" value="DUF4274"/>
</dbReference>
<accession>A0AAN0NLH5</accession>
<name>A0AAN0NLH5_9RHOB</name>
<sequence length="190" mass="21086">MPPPLPRPGLKAIPDAGWETHELTTEAKMPELVTWLRNNRDPGLWHAVAEGLNYDLDSSFEVLKWMLWQKDCPNAVAVAIFAQIGWPEVHGMADPPDWNNHVLELLEIISARDAFARFPVDTLSDPRGFDRNALTQACARAAYDAHGAGIKPRIAVPLRTLRAQPVGPLPQTDYVIDEDGVLQWVPAQAS</sequence>
<evidence type="ECO:0000313" key="2">
    <source>
        <dbReference type="EMBL" id="WZU67004.1"/>
    </source>
</evidence>
<keyword evidence="3" id="KW-1185">Reference proteome</keyword>
<dbReference type="Pfam" id="PF14096">
    <property type="entry name" value="DUF4274"/>
    <property type="match status" value="1"/>
</dbReference>
<reference evidence="2" key="1">
    <citation type="submission" date="2024-08" db="EMBL/GenBank/DDBJ databases">
        <title>Phylogenomic analyses of a clade within the roseobacter group suggest taxonomic reassignments of species of the genera Aestuariivita, Citreicella, Loktanella, Nautella, Pelagibaca, Ruegeria, Thalassobius, Thiobacimonas and Tropicibacter, and the proposal o.</title>
        <authorList>
            <person name="Jeon C.O."/>
        </authorList>
    </citation>
    <scope>NUCLEOTIDE SEQUENCE</scope>
    <source>
        <strain evidence="2">SS1-5</strain>
    </source>
</reference>
<feature type="domain" description="DUF4274" evidence="1">
    <location>
        <begin position="41"/>
        <end position="84"/>
    </location>
</feature>
<gene>
    <name evidence="2" type="ORF">AABB31_18850</name>
</gene>
<dbReference type="Proteomes" id="UP001470809">
    <property type="component" value="Chromosome"/>
</dbReference>
<proteinExistence type="predicted"/>
<dbReference type="EMBL" id="CP151767">
    <property type="protein sequence ID" value="WZU67004.1"/>
    <property type="molecule type" value="Genomic_DNA"/>
</dbReference>